<keyword evidence="1" id="KW-0269">Exonuclease</keyword>
<protein>
    <submittedName>
        <fullName evidence="1">Exonuclease</fullName>
    </submittedName>
</protein>
<evidence type="ECO:0000313" key="2">
    <source>
        <dbReference type="Proteomes" id="UP000423396"/>
    </source>
</evidence>
<evidence type="ECO:0000313" key="1">
    <source>
        <dbReference type="EMBL" id="QGR18885.1"/>
    </source>
</evidence>
<proteinExistence type="predicted"/>
<gene>
    <name evidence="1" type="ORF">D1868_02030</name>
</gene>
<name>A0A650CMH8_9CREN</name>
<dbReference type="KEGG" id="sazo:D1868_02030"/>
<dbReference type="RefSeq" id="WP_156005114.1">
    <property type="nucleotide sequence ID" value="NZ_CP045483.1"/>
</dbReference>
<dbReference type="Proteomes" id="UP000423396">
    <property type="component" value="Chromosome"/>
</dbReference>
<dbReference type="GO" id="GO:0004527">
    <property type="term" value="F:exonuclease activity"/>
    <property type="evidence" value="ECO:0007669"/>
    <property type="project" value="UniProtKB-KW"/>
</dbReference>
<dbReference type="GeneID" id="42797813"/>
<reference evidence="1 2" key="1">
    <citation type="submission" date="2019-10" db="EMBL/GenBank/DDBJ databases">
        <title>Genome Sequences from Six Type Strain Members of the Archaeal Family Sulfolobaceae: Acidianus ambivalens, Acidianus infernus, Metallosphaera prunae, Stygiolobus azoricus, Sulfolobus metallicus, and Sulfurisphaera ohwakuensis.</title>
        <authorList>
            <person name="Counts J.A."/>
            <person name="Kelly R.M."/>
        </authorList>
    </citation>
    <scope>NUCLEOTIDE SEQUENCE [LARGE SCALE GENOMIC DNA]</scope>
    <source>
        <strain evidence="1 2">FC6</strain>
    </source>
</reference>
<keyword evidence="2" id="KW-1185">Reference proteome</keyword>
<keyword evidence="1" id="KW-0378">Hydrolase</keyword>
<dbReference type="OrthoDB" id="18579at2157"/>
<dbReference type="AlphaFoldDB" id="A0A650CMH8"/>
<organism evidence="1 2">
    <name type="scientific">Stygiolobus azoricus</name>
    <dbReference type="NCBI Taxonomy" id="41675"/>
    <lineage>
        <taxon>Archaea</taxon>
        <taxon>Thermoproteota</taxon>
        <taxon>Thermoprotei</taxon>
        <taxon>Sulfolobales</taxon>
        <taxon>Sulfolobaceae</taxon>
        <taxon>Stygiolobus</taxon>
    </lineage>
</organism>
<dbReference type="EMBL" id="CP045483">
    <property type="protein sequence ID" value="QGR18885.1"/>
    <property type="molecule type" value="Genomic_DNA"/>
</dbReference>
<dbReference type="InterPro" id="IPR018665">
    <property type="entry name" value="DUF2122_RecB-nuclease-rel"/>
</dbReference>
<keyword evidence="1" id="KW-0540">Nuclease</keyword>
<dbReference type="Pfam" id="PF09895">
    <property type="entry name" value="DUF2122"/>
    <property type="match status" value="1"/>
</dbReference>
<sequence length="154" mass="16853">MPEIFVVLHNVSSVQKLLDFAKLAFNLEIKYVIVTKIGGVAAQAGVADASKLAYKLNKSFIVLPDLKDAIELFSPDTIILISQQADKVFSPSIISNKKRVMLIFSGIESGFSKIEQSLGEVYKLPIFKGEVPPVASLAVISYMLSGEEFKKDQS</sequence>
<accession>A0A650CMH8</accession>